<reference evidence="2 3" key="1">
    <citation type="journal article" date="2013" name="J. Mol. Microbiol. Biotechnol.">
        <title>Analysis of the Complete Genomes of Acholeplasma brassicae , A. palmae and A. laidlawii and Their Comparison to the Obligate Parasites from ' Candidatus Phytoplasma'.</title>
        <authorList>
            <person name="Kube M."/>
            <person name="Siewert C."/>
            <person name="Migdoll A.M."/>
            <person name="Duduk B."/>
            <person name="Holz S."/>
            <person name="Rabus R."/>
            <person name="Seemuller E."/>
            <person name="Mitrovic J."/>
            <person name="Muller I."/>
            <person name="Buttner C."/>
            <person name="Reinhardt R."/>
        </authorList>
    </citation>
    <scope>NUCLEOTIDE SEQUENCE [LARGE SCALE GENOMIC DNA]</scope>
    <source>
        <strain evidence="3">0502</strain>
    </source>
</reference>
<protein>
    <recommendedName>
        <fullName evidence="4">Lipoprotein</fullName>
    </recommendedName>
</protein>
<dbReference type="STRING" id="61635.BN85302870"/>
<gene>
    <name evidence="2" type="ORF">BN85302870</name>
</gene>
<keyword evidence="3" id="KW-1185">Reference proteome</keyword>
<evidence type="ECO:0000256" key="1">
    <source>
        <dbReference type="SAM" id="SignalP"/>
    </source>
</evidence>
<dbReference type="PROSITE" id="PS51257">
    <property type="entry name" value="PROKAR_LIPOPROTEIN"/>
    <property type="match status" value="1"/>
</dbReference>
<proteinExistence type="predicted"/>
<organism evidence="2 3">
    <name type="scientific">Acholeplasma brassicae</name>
    <dbReference type="NCBI Taxonomy" id="61635"/>
    <lineage>
        <taxon>Bacteria</taxon>
        <taxon>Bacillati</taxon>
        <taxon>Mycoplasmatota</taxon>
        <taxon>Mollicutes</taxon>
        <taxon>Acholeplasmatales</taxon>
        <taxon>Acholeplasmataceae</taxon>
        <taxon>Acholeplasma</taxon>
    </lineage>
</organism>
<dbReference type="RefSeq" id="WP_030004170.1">
    <property type="nucleotide sequence ID" value="NC_022549.1"/>
</dbReference>
<evidence type="ECO:0000313" key="3">
    <source>
        <dbReference type="Proteomes" id="UP000032737"/>
    </source>
</evidence>
<evidence type="ECO:0000313" key="2">
    <source>
        <dbReference type="EMBL" id="CCV65308.1"/>
    </source>
</evidence>
<dbReference type="HOGENOM" id="CLU_1727353_0_0_14"/>
<dbReference type="Proteomes" id="UP000032737">
    <property type="component" value="Chromosome"/>
</dbReference>
<accession>U4KR02</accession>
<name>U4KR02_9MOLU</name>
<feature type="signal peptide" evidence="1">
    <location>
        <begin position="1"/>
        <end position="21"/>
    </location>
</feature>
<dbReference type="EMBL" id="FO681348">
    <property type="protein sequence ID" value="CCV65308.1"/>
    <property type="molecule type" value="Genomic_DNA"/>
</dbReference>
<dbReference type="KEGG" id="abra:BN85302870"/>
<sequence>MKKIYSVITVLLLALSLAACGSKTLSKEVEEGTNAYQKLVQAETLSGMTSKMGTVIRADGSLGLPTSYEGVLITYTSRSPEIISNEGVVTQPNQCWIESRDQQGEVTFENLNDNWPVVLDVVLTYENQSRNAKLLFVVAPRTGYTCDKYLG</sequence>
<evidence type="ECO:0008006" key="4">
    <source>
        <dbReference type="Google" id="ProtNLM"/>
    </source>
</evidence>
<dbReference type="AlphaFoldDB" id="U4KR02"/>
<keyword evidence="1" id="KW-0732">Signal</keyword>
<feature type="chain" id="PRO_5004651330" description="Lipoprotein" evidence="1">
    <location>
        <begin position="22"/>
        <end position="151"/>
    </location>
</feature>